<dbReference type="Gene3D" id="2.40.100.10">
    <property type="entry name" value="Cyclophilin-like"/>
    <property type="match status" value="1"/>
</dbReference>
<dbReference type="SMART" id="SM00797">
    <property type="entry name" value="AHS2"/>
    <property type="match status" value="1"/>
</dbReference>
<dbReference type="GO" id="GO:0016740">
    <property type="term" value="F:transferase activity"/>
    <property type="evidence" value="ECO:0007669"/>
    <property type="project" value="UniProtKB-KW"/>
</dbReference>
<dbReference type="RefSeq" id="WP_123133231.1">
    <property type="nucleotide sequence ID" value="NZ_RJJE01000009.1"/>
</dbReference>
<dbReference type="GO" id="GO:0016787">
    <property type="term" value="F:hydrolase activity"/>
    <property type="evidence" value="ECO:0007669"/>
    <property type="project" value="UniProtKB-KW"/>
</dbReference>
<dbReference type="EMBL" id="RJJE01000009">
    <property type="protein sequence ID" value="RNI30152.1"/>
    <property type="molecule type" value="Genomic_DNA"/>
</dbReference>
<keyword evidence="3" id="KW-0067">ATP-binding</keyword>
<reference evidence="5 6" key="1">
    <citation type="submission" date="2018-11" db="EMBL/GenBank/DDBJ databases">
        <title>Rufibacter latericius sp. nov., isolated from water in Baiyang Lake.</title>
        <authorList>
            <person name="Yang Y."/>
        </authorList>
    </citation>
    <scope>NUCLEOTIDE SEQUENCE [LARGE SCALE GENOMIC DNA]</scope>
    <source>
        <strain evidence="5 6">MCC P1</strain>
    </source>
</reference>
<sequence length="339" mass="37051">MSIKITKPGLLTTLQDLGRYGYQKQGMVVSGTMDKFALRLANLLVGNPENAAALEISLMGPKVVFQEDQVLALTGANLSPRLNGKAVPMNRPVYVKKGTVLEFGPPVQGSWAYLAVAGGFEVPLVMGSAATYGRAGLGGWQGRALQKNDVLPFRNQLTEQVRQWPQKCPPEKAFLVANWSVSPQILPTYQENPTVRVLPGPEYDLFTSDSKAAFWQTDFHISTASDRMGYRTEGPVLRLNQPVELLSGAVTFGTVQVPSSGNPIILMAEHQTTGGYPRIGQVITADLPVLAQARPGSRLRFLEVSLDQAQTLYCEQEQDLERLQSALSLQLKKWTTAIP</sequence>
<evidence type="ECO:0000259" key="4">
    <source>
        <dbReference type="SMART" id="SM00797"/>
    </source>
</evidence>
<dbReference type="InterPro" id="IPR029000">
    <property type="entry name" value="Cyclophilin-like_dom_sf"/>
</dbReference>
<dbReference type="InterPro" id="IPR052708">
    <property type="entry name" value="PxpC"/>
</dbReference>
<evidence type="ECO:0000256" key="2">
    <source>
        <dbReference type="ARBA" id="ARBA00022801"/>
    </source>
</evidence>
<dbReference type="GO" id="GO:0005524">
    <property type="term" value="F:ATP binding"/>
    <property type="evidence" value="ECO:0007669"/>
    <property type="project" value="UniProtKB-KW"/>
</dbReference>
<dbReference type="Proteomes" id="UP000271010">
    <property type="component" value="Unassembled WGS sequence"/>
</dbReference>
<name>A0A3M9MX74_9BACT</name>
<proteinExistence type="predicted"/>
<dbReference type="NCBIfam" id="TIGR00724">
    <property type="entry name" value="urea_amlyse_rel"/>
    <property type="match status" value="1"/>
</dbReference>
<evidence type="ECO:0000256" key="1">
    <source>
        <dbReference type="ARBA" id="ARBA00022741"/>
    </source>
</evidence>
<keyword evidence="2" id="KW-0378">Hydrolase</keyword>
<organism evidence="5 6">
    <name type="scientific">Rufibacter immobilis</name>
    <dbReference type="NCBI Taxonomy" id="1348778"/>
    <lineage>
        <taxon>Bacteria</taxon>
        <taxon>Pseudomonadati</taxon>
        <taxon>Bacteroidota</taxon>
        <taxon>Cytophagia</taxon>
        <taxon>Cytophagales</taxon>
        <taxon>Hymenobacteraceae</taxon>
        <taxon>Rufibacter</taxon>
    </lineage>
</organism>
<evidence type="ECO:0000313" key="6">
    <source>
        <dbReference type="Proteomes" id="UP000271010"/>
    </source>
</evidence>
<keyword evidence="1" id="KW-0547">Nucleotide-binding</keyword>
<feature type="domain" description="Carboxyltransferase" evidence="4">
    <location>
        <begin position="24"/>
        <end position="319"/>
    </location>
</feature>
<dbReference type="InterPro" id="IPR003778">
    <property type="entry name" value="CT_A_B"/>
</dbReference>
<keyword evidence="5" id="KW-0808">Transferase</keyword>
<dbReference type="OrthoDB" id="9782422at2"/>
<evidence type="ECO:0000313" key="5">
    <source>
        <dbReference type="EMBL" id="RNI30152.1"/>
    </source>
</evidence>
<dbReference type="AlphaFoldDB" id="A0A3M9MX74"/>
<dbReference type="PANTHER" id="PTHR43309">
    <property type="entry name" value="5-OXOPROLINASE SUBUNIT C"/>
    <property type="match status" value="1"/>
</dbReference>
<evidence type="ECO:0000256" key="3">
    <source>
        <dbReference type="ARBA" id="ARBA00022840"/>
    </source>
</evidence>
<keyword evidence="6" id="KW-1185">Reference proteome</keyword>
<accession>A0A3M9MX74</accession>
<dbReference type="SUPFAM" id="SSF50891">
    <property type="entry name" value="Cyclophilin-like"/>
    <property type="match status" value="1"/>
</dbReference>
<protein>
    <submittedName>
        <fullName evidence="5">Biotin-dependent carboxyltransferase family protein</fullName>
    </submittedName>
</protein>
<comment type="caution">
    <text evidence="5">The sequence shown here is derived from an EMBL/GenBank/DDBJ whole genome shotgun (WGS) entry which is preliminary data.</text>
</comment>
<gene>
    <name evidence="5" type="ORF">EFA69_11665</name>
</gene>
<dbReference type="Pfam" id="PF02626">
    <property type="entry name" value="CT_A_B"/>
    <property type="match status" value="1"/>
</dbReference>
<dbReference type="PANTHER" id="PTHR43309:SF5">
    <property type="entry name" value="5-OXOPROLINASE SUBUNIT C"/>
    <property type="match status" value="1"/>
</dbReference>